<name>A0A1I2RGQ6_9FIRM</name>
<sequence length="469" mass="51061">MTDWTQKRPDGTETPYIPAGPFKVRFPGIHYRWEWADYIQGLIMCAVCLSAIPILQDTLGMPFEVALAIVILNGILYCLHGMLGDPVVPGWITPAIPLLIAYVSTFPEGPARMHALIAFEMVLGLWCIFLGFTGLANKVIAAIPQAIKAGVIIGAGISAINLIFQKGGRFESFPITITLAVGLAFFMMYSSYFKELARRNKIAKILNNLGILPAILAAVVIAALVKETGWPALEWGFSRPDFGALWTDWVPWGTLGWPSLNMFLTSIPLVLAAYIVIFGDAVQCQAIISDADKERPDEPVDYNPNRAHLIVGIRNTFMSFMGPDVTMCGPIWAAMTVVTYERYKNGRNDMDSSISGVAAFRFGTLTGYFLLPIVSLVRPILPVALSLTMLIQGFVSVYVGVRQTQNIKDLGIAGIVGGILIAKGAAFAFAAGIILCLLVYGKNFFKGEPADNSIVATEEQLQPALRCKC</sequence>
<evidence type="ECO:0000313" key="7">
    <source>
        <dbReference type="Proteomes" id="UP000199337"/>
    </source>
</evidence>
<feature type="transmembrane region" description="Helical" evidence="5">
    <location>
        <begin position="255"/>
        <end position="277"/>
    </location>
</feature>
<proteinExistence type="predicted"/>
<feature type="transmembrane region" description="Helical" evidence="5">
    <location>
        <begin position="173"/>
        <end position="193"/>
    </location>
</feature>
<evidence type="ECO:0000256" key="5">
    <source>
        <dbReference type="SAM" id="Phobius"/>
    </source>
</evidence>
<dbReference type="GO" id="GO:0016020">
    <property type="term" value="C:membrane"/>
    <property type="evidence" value="ECO:0007669"/>
    <property type="project" value="UniProtKB-SubCell"/>
</dbReference>
<protein>
    <submittedName>
        <fullName evidence="6">Permease family protein</fullName>
    </submittedName>
</protein>
<evidence type="ECO:0000256" key="1">
    <source>
        <dbReference type="ARBA" id="ARBA00004141"/>
    </source>
</evidence>
<dbReference type="InterPro" id="IPR006043">
    <property type="entry name" value="NCS2"/>
</dbReference>
<feature type="transmembrane region" description="Helical" evidence="5">
    <location>
        <begin position="413"/>
        <end position="440"/>
    </location>
</feature>
<evidence type="ECO:0000256" key="4">
    <source>
        <dbReference type="ARBA" id="ARBA00023136"/>
    </source>
</evidence>
<keyword evidence="3 5" id="KW-1133">Transmembrane helix</keyword>
<evidence type="ECO:0000313" key="6">
    <source>
        <dbReference type="EMBL" id="SFG37797.1"/>
    </source>
</evidence>
<feature type="transmembrane region" description="Helical" evidence="5">
    <location>
        <begin position="147"/>
        <end position="167"/>
    </location>
</feature>
<gene>
    <name evidence="6" type="ORF">SAMN05660649_01484</name>
</gene>
<feature type="transmembrane region" description="Helical" evidence="5">
    <location>
        <begin position="86"/>
        <end position="103"/>
    </location>
</feature>
<feature type="transmembrane region" description="Helical" evidence="5">
    <location>
        <begin position="354"/>
        <end position="374"/>
    </location>
</feature>
<dbReference type="Pfam" id="PF00860">
    <property type="entry name" value="Xan_ur_permease"/>
    <property type="match status" value="1"/>
</dbReference>
<keyword evidence="4 5" id="KW-0472">Membrane</keyword>
<keyword evidence="2 5" id="KW-0812">Transmembrane</keyword>
<reference evidence="7" key="1">
    <citation type="submission" date="2016-10" db="EMBL/GenBank/DDBJ databases">
        <authorList>
            <person name="Varghese N."/>
            <person name="Submissions S."/>
        </authorList>
    </citation>
    <scope>NUCLEOTIDE SEQUENCE [LARGE SCALE GENOMIC DNA]</scope>
    <source>
        <strain evidence="7">DSM 17038</strain>
    </source>
</reference>
<dbReference type="EMBL" id="FOOX01000004">
    <property type="protein sequence ID" value="SFG37797.1"/>
    <property type="molecule type" value="Genomic_DNA"/>
</dbReference>
<feature type="transmembrane region" description="Helical" evidence="5">
    <location>
        <begin position="205"/>
        <end position="225"/>
    </location>
</feature>
<comment type="subcellular location">
    <subcellularLocation>
        <location evidence="1">Membrane</location>
        <topology evidence="1">Multi-pass membrane protein</topology>
    </subcellularLocation>
</comment>
<dbReference type="STRING" id="341036.SAMN05660649_01484"/>
<feature type="transmembrane region" description="Helical" evidence="5">
    <location>
        <begin position="380"/>
        <end position="401"/>
    </location>
</feature>
<feature type="transmembrane region" description="Helical" evidence="5">
    <location>
        <begin position="61"/>
        <end position="79"/>
    </location>
</feature>
<accession>A0A1I2RGQ6</accession>
<dbReference type="GO" id="GO:0015205">
    <property type="term" value="F:nucleobase transmembrane transporter activity"/>
    <property type="evidence" value="ECO:0007669"/>
    <property type="project" value="UniProtKB-ARBA"/>
</dbReference>
<dbReference type="AlphaFoldDB" id="A0A1I2RGQ6"/>
<dbReference type="RefSeq" id="WP_092470204.1">
    <property type="nucleotide sequence ID" value="NZ_FOOX01000004.1"/>
</dbReference>
<evidence type="ECO:0000256" key="2">
    <source>
        <dbReference type="ARBA" id="ARBA00022692"/>
    </source>
</evidence>
<feature type="transmembrane region" description="Helical" evidence="5">
    <location>
        <begin position="35"/>
        <end position="55"/>
    </location>
</feature>
<dbReference type="Proteomes" id="UP000199337">
    <property type="component" value="Unassembled WGS sequence"/>
</dbReference>
<dbReference type="OrthoDB" id="354989at2"/>
<keyword evidence="7" id="KW-1185">Reference proteome</keyword>
<feature type="transmembrane region" description="Helical" evidence="5">
    <location>
        <begin position="115"/>
        <end position="135"/>
    </location>
</feature>
<evidence type="ECO:0000256" key="3">
    <source>
        <dbReference type="ARBA" id="ARBA00022989"/>
    </source>
</evidence>
<organism evidence="6 7">
    <name type="scientific">Desulfotruncus arcticus DSM 17038</name>
    <dbReference type="NCBI Taxonomy" id="1121424"/>
    <lineage>
        <taxon>Bacteria</taxon>
        <taxon>Bacillati</taxon>
        <taxon>Bacillota</taxon>
        <taxon>Clostridia</taxon>
        <taxon>Eubacteriales</taxon>
        <taxon>Desulfallaceae</taxon>
        <taxon>Desulfotruncus</taxon>
    </lineage>
</organism>